<sequence length="1429" mass="162160">MPSLLSVDSISGNPSGNNDDTELDAGIGTVDIKDEVQAKDSNIIHAREYQLEMFEESLKRNIIVAMDTGTGKTQVAAWPKVGPRLAPFGACAYNTPGPFSESKQNWKTDFDSLSQIPAVQIKTLVGADGVETWSDVRIWDDYLRNVRIVVSTYQVLLDAVNHAFVRMDRLSLIVFDEAHNCRGKHSGAKIMGRYRDSKNAGLSIPSILGLTASPIVSSKLDTLEKIEQTLDAVCKSPSIHRDELLSVVKRPIMTHAFYIQPDEDDFPLTDTMKSLASAYYGLDINEDPYIVRLRRDKRERSQVELEQACNNKDTYVFNQMQTFWRKSVTIHRELGTWAVDYFISISIAQFLKSVKENDSWFQGWDTQEKQYLANALRNVKTTTPPPLEYGMSNGLSNKVAALIRELSKSADGTIGIIFVREIATVAMLSHILSTHPLVKDRFRVGTMIGTSNHISQKRDVGAPNKTEYAQNLKDFQDGKLNLLIATSVLEEGIDVPACNMVVCFDTPANLKTFIQRRGRARMRESKLILLVSQITTQVEQWMELEEEMKRRYEEDARLVQLEEMEQPEVEPFYVPKTGAHLDFDQAKSHLEHFCRKLSLRQYADTRPYYIFKRTPSPLGEVPQVSATVVLPMSLPPELRRVESTGLWFTEKSASKDAAFIAYRAIYEAGFLNDNLMPVQTEFTEEIESRDSELEVNEQWSPWAQIAHAWSNNEEFYQRRLRLVDQHDNVLCEIDATLPVPFPDLSCFDVFWDKNNRWKIKLDQTKLISAKALQADQSPALLDLAFRHYQWERRDTARSVLHLRSPIQDIPFGELVGQKGVEESCLDGTRLIRVEGVPFSFKALLPSRDPDLAVQEHLKDEPVDIPWLVLEKWIRRKDFLHDFPVEPSAVSTKPNYMIIPAHYCRVDGIHVSYVHFGMLIPSIIHMIELHLIATELCNTVLKAVGFSNVSLVISAISAPSAREGTNYERLEFLGDSILKMLTTVTVTANKPNYPEGFLDAMKSSKVSNGRLCRSTIETGLDKFILKKEFTGSKWKPLYVEDVLEANTNAGSKRLLSTKTLADVVEALIGAAYLDGGVDKALTCLRIFIPEMEWHSLDSSRDALFSQTTMGTYLPPPLAPLEELIGYSFRNKNLLIEAATHSSFGYINSTGNCMERLEFLGDVILDTVVVDAIWKFEREMDQHEMHITRTACINAELLGFLCMEWSIEQEATIISEDKSTIETSTKIPFWKFMCHTSQEMSNAQHAAEERYEKEREAILEALDHGKEYPWAQLLHLNLPKFFSDFFESMIGAVWVDSGSLDVCARVAERAGILPYLRRILEERVDVIHPKNHLGHEAGRFGTSKQVDYQMEIHDGPDESRELICRVLVGDELMAEARDGVNPEEVQTRAAYAAYKILRKRREEKEAREKEVKEMEGKEIEAQEVENGGAEA</sequence>
<dbReference type="InterPro" id="IPR027417">
    <property type="entry name" value="P-loop_NTPase"/>
</dbReference>
<dbReference type="Pfam" id="PF00270">
    <property type="entry name" value="DEAD"/>
    <property type="match status" value="1"/>
</dbReference>
<evidence type="ECO:0000256" key="8">
    <source>
        <dbReference type="ARBA" id="ARBA00022806"/>
    </source>
</evidence>
<keyword evidence="5" id="KW-0677">Repeat</keyword>
<feature type="domain" description="Helicase ATP-binding" evidence="19">
    <location>
        <begin position="53"/>
        <end position="232"/>
    </location>
</feature>
<dbReference type="PROSITE" id="PS51192">
    <property type="entry name" value="HELICASE_ATP_BIND_1"/>
    <property type="match status" value="1"/>
</dbReference>
<keyword evidence="9" id="KW-0067">ATP-binding</keyword>
<dbReference type="PANTHER" id="PTHR14950">
    <property type="entry name" value="DICER-RELATED"/>
    <property type="match status" value="1"/>
</dbReference>
<evidence type="ECO:0000313" key="22">
    <source>
        <dbReference type="EMBL" id="KAK6955944.1"/>
    </source>
</evidence>
<dbReference type="GO" id="GO:0051607">
    <property type="term" value="P:defense response to virus"/>
    <property type="evidence" value="ECO:0007669"/>
    <property type="project" value="UniProtKB-KW"/>
</dbReference>
<evidence type="ECO:0000259" key="17">
    <source>
        <dbReference type="PROSITE" id="PS50137"/>
    </source>
</evidence>
<dbReference type="SMART" id="SM00535">
    <property type="entry name" value="RIBOc"/>
    <property type="match status" value="2"/>
</dbReference>
<dbReference type="Gene3D" id="1.10.1520.10">
    <property type="entry name" value="Ribonuclease III domain"/>
    <property type="match status" value="2"/>
</dbReference>
<evidence type="ECO:0000256" key="9">
    <source>
        <dbReference type="ARBA" id="ARBA00022840"/>
    </source>
</evidence>
<reference evidence="22 23" key="1">
    <citation type="journal article" date="2024" name="Front Chem Biol">
        <title>Unveiling the potential of Daldinia eschscholtzii MFLUCC 19-0629 through bioactivity and bioinformatics studies for enhanced sustainable agriculture production.</title>
        <authorList>
            <person name="Brooks S."/>
            <person name="Weaver J.A."/>
            <person name="Klomchit A."/>
            <person name="Alharthi S.A."/>
            <person name="Onlamun T."/>
            <person name="Nurani R."/>
            <person name="Vong T.K."/>
            <person name="Alberti F."/>
            <person name="Greco C."/>
        </authorList>
    </citation>
    <scope>NUCLEOTIDE SEQUENCE [LARGE SCALE GENOMIC DNA]</scope>
    <source>
        <strain evidence="22">MFLUCC 19-0629</strain>
    </source>
</reference>
<dbReference type="SMART" id="SM00487">
    <property type="entry name" value="DEXDc"/>
    <property type="match status" value="1"/>
</dbReference>
<dbReference type="Pfam" id="PF03368">
    <property type="entry name" value="Dicer_dimer"/>
    <property type="match status" value="1"/>
</dbReference>
<evidence type="ECO:0008006" key="24">
    <source>
        <dbReference type="Google" id="ProtNLM"/>
    </source>
</evidence>
<dbReference type="GO" id="GO:0046872">
    <property type="term" value="F:metal ion binding"/>
    <property type="evidence" value="ECO:0007669"/>
    <property type="project" value="UniProtKB-KW"/>
</dbReference>
<evidence type="ECO:0000256" key="5">
    <source>
        <dbReference type="ARBA" id="ARBA00022737"/>
    </source>
</evidence>
<feature type="compositionally biased region" description="Polar residues" evidence="16">
    <location>
        <begin position="1"/>
        <end position="18"/>
    </location>
</feature>
<dbReference type="Pfam" id="PF00271">
    <property type="entry name" value="Helicase_C"/>
    <property type="match status" value="1"/>
</dbReference>
<keyword evidence="3" id="KW-0930">Antiviral protein</keyword>
<evidence type="ECO:0000256" key="2">
    <source>
        <dbReference type="ARBA" id="ARBA00001946"/>
    </source>
</evidence>
<evidence type="ECO:0000256" key="13">
    <source>
        <dbReference type="ARBA" id="ARBA00023211"/>
    </source>
</evidence>
<evidence type="ECO:0000256" key="14">
    <source>
        <dbReference type="ARBA" id="ARBA00025403"/>
    </source>
</evidence>
<comment type="similarity">
    <text evidence="15">Belongs to the helicase family. Dicer subfamily.</text>
</comment>
<evidence type="ECO:0000256" key="3">
    <source>
        <dbReference type="ARBA" id="ARBA00022721"/>
    </source>
</evidence>
<dbReference type="InterPro" id="IPR011545">
    <property type="entry name" value="DEAD/DEAH_box_helicase_dom"/>
</dbReference>
<organism evidence="22 23">
    <name type="scientific">Daldinia eschscholtzii</name>
    <dbReference type="NCBI Taxonomy" id="292717"/>
    <lineage>
        <taxon>Eukaryota</taxon>
        <taxon>Fungi</taxon>
        <taxon>Dikarya</taxon>
        <taxon>Ascomycota</taxon>
        <taxon>Pezizomycotina</taxon>
        <taxon>Sordariomycetes</taxon>
        <taxon>Xylariomycetidae</taxon>
        <taxon>Xylariales</taxon>
        <taxon>Hypoxylaceae</taxon>
        <taxon>Daldinia</taxon>
    </lineage>
</organism>
<dbReference type="CDD" id="cd00593">
    <property type="entry name" value="RIBOc"/>
    <property type="match status" value="2"/>
</dbReference>
<dbReference type="GO" id="GO:0030422">
    <property type="term" value="P:siRNA processing"/>
    <property type="evidence" value="ECO:0007669"/>
    <property type="project" value="TreeGrafter"/>
</dbReference>
<feature type="domain" description="Dicer dsRNA-binding fold" evidence="21">
    <location>
        <begin position="586"/>
        <end position="685"/>
    </location>
</feature>
<dbReference type="InterPro" id="IPR014001">
    <property type="entry name" value="Helicase_ATP-bd"/>
</dbReference>
<evidence type="ECO:0000256" key="10">
    <source>
        <dbReference type="ARBA" id="ARBA00022842"/>
    </source>
</evidence>
<dbReference type="GO" id="GO:0005524">
    <property type="term" value="F:ATP binding"/>
    <property type="evidence" value="ECO:0007669"/>
    <property type="project" value="UniProtKB-KW"/>
</dbReference>
<dbReference type="PROSITE" id="PS51327">
    <property type="entry name" value="DICER_DSRBF"/>
    <property type="match status" value="1"/>
</dbReference>
<dbReference type="PROSITE" id="PS51194">
    <property type="entry name" value="HELICASE_CTER"/>
    <property type="match status" value="1"/>
</dbReference>
<dbReference type="CDD" id="cd18802">
    <property type="entry name" value="SF2_C_dicer"/>
    <property type="match status" value="1"/>
</dbReference>
<dbReference type="Pfam" id="PF00636">
    <property type="entry name" value="Ribonuclease_3"/>
    <property type="match status" value="2"/>
</dbReference>
<keyword evidence="23" id="KW-1185">Reference proteome</keyword>
<feature type="region of interest" description="Disordered" evidence="16">
    <location>
        <begin position="1400"/>
        <end position="1429"/>
    </location>
</feature>
<dbReference type="GO" id="GO:0004525">
    <property type="term" value="F:ribonuclease III activity"/>
    <property type="evidence" value="ECO:0007669"/>
    <property type="project" value="InterPro"/>
</dbReference>
<keyword evidence="13" id="KW-0464">Manganese</keyword>
<keyword evidence="8" id="KW-0347">Helicase</keyword>
<keyword evidence="10" id="KW-0460">Magnesium</keyword>
<name>A0AAX6MTW6_9PEZI</name>
<dbReference type="PROSITE" id="PS00517">
    <property type="entry name" value="RNASE_3_1"/>
    <property type="match status" value="1"/>
</dbReference>
<dbReference type="InterPro" id="IPR005034">
    <property type="entry name" value="Dicer_dimerisation"/>
</dbReference>
<feature type="compositionally biased region" description="Basic and acidic residues" evidence="16">
    <location>
        <begin position="1400"/>
        <end position="1418"/>
    </location>
</feature>
<evidence type="ECO:0000256" key="1">
    <source>
        <dbReference type="ARBA" id="ARBA00001936"/>
    </source>
</evidence>
<feature type="domain" description="RNase III" evidence="18">
    <location>
        <begin position="1116"/>
        <end position="1296"/>
    </location>
</feature>
<evidence type="ECO:0000259" key="19">
    <source>
        <dbReference type="PROSITE" id="PS51192"/>
    </source>
</evidence>
<dbReference type="GO" id="GO:0004386">
    <property type="term" value="F:helicase activity"/>
    <property type="evidence" value="ECO:0007669"/>
    <property type="project" value="UniProtKB-KW"/>
</dbReference>
<accession>A0AAX6MTW6</accession>
<dbReference type="EMBL" id="JBANMG010000003">
    <property type="protein sequence ID" value="KAK6955944.1"/>
    <property type="molecule type" value="Genomic_DNA"/>
</dbReference>
<evidence type="ECO:0000256" key="6">
    <source>
        <dbReference type="ARBA" id="ARBA00022741"/>
    </source>
</evidence>
<dbReference type="GO" id="GO:0005737">
    <property type="term" value="C:cytoplasm"/>
    <property type="evidence" value="ECO:0007669"/>
    <property type="project" value="TreeGrafter"/>
</dbReference>
<dbReference type="PROSITE" id="PS50137">
    <property type="entry name" value="DS_RBD"/>
    <property type="match status" value="1"/>
</dbReference>
<dbReference type="SMART" id="SM00490">
    <property type="entry name" value="HELICc"/>
    <property type="match status" value="1"/>
</dbReference>
<dbReference type="Gene3D" id="3.30.160.380">
    <property type="entry name" value="Dicer dimerisation domain"/>
    <property type="match status" value="1"/>
</dbReference>
<protein>
    <recommendedName>
        <fullName evidence="24">Dicer-like protein 2</fullName>
    </recommendedName>
</protein>
<evidence type="ECO:0000313" key="23">
    <source>
        <dbReference type="Proteomes" id="UP001369815"/>
    </source>
</evidence>
<dbReference type="GO" id="GO:0003723">
    <property type="term" value="F:RNA binding"/>
    <property type="evidence" value="ECO:0007669"/>
    <property type="project" value="UniProtKB-UniRule"/>
</dbReference>
<feature type="domain" description="Helicase C-terminal" evidence="20">
    <location>
        <begin position="398"/>
        <end position="565"/>
    </location>
</feature>
<evidence type="ECO:0000256" key="7">
    <source>
        <dbReference type="ARBA" id="ARBA00022801"/>
    </source>
</evidence>
<feature type="domain" description="DRBM" evidence="17">
    <location>
        <begin position="1326"/>
        <end position="1397"/>
    </location>
</feature>
<evidence type="ECO:0000256" key="16">
    <source>
        <dbReference type="SAM" id="MobiDB-lite"/>
    </source>
</evidence>
<dbReference type="PANTHER" id="PTHR14950:SF37">
    <property type="entry name" value="ENDORIBONUCLEASE DICER"/>
    <property type="match status" value="1"/>
</dbReference>
<dbReference type="Gene3D" id="3.40.50.300">
    <property type="entry name" value="P-loop containing nucleotide triphosphate hydrolases"/>
    <property type="match status" value="3"/>
</dbReference>
<dbReference type="InterPro" id="IPR001650">
    <property type="entry name" value="Helicase_C-like"/>
</dbReference>
<evidence type="ECO:0000256" key="4">
    <source>
        <dbReference type="ARBA" id="ARBA00022723"/>
    </source>
</evidence>
<dbReference type="SUPFAM" id="SSF69065">
    <property type="entry name" value="RNase III domain-like"/>
    <property type="match status" value="2"/>
</dbReference>
<dbReference type="FunFam" id="1.10.1520.10:FF:000032">
    <property type="entry name" value="Dicer-like protein 2"/>
    <property type="match status" value="1"/>
</dbReference>
<dbReference type="InterPro" id="IPR038248">
    <property type="entry name" value="Dicer_dimer_sf"/>
</dbReference>
<proteinExistence type="inferred from homology"/>
<evidence type="ECO:0000256" key="11">
    <source>
        <dbReference type="ARBA" id="ARBA00022884"/>
    </source>
</evidence>
<comment type="cofactor">
    <cofactor evidence="2">
        <name>Mg(2+)</name>
        <dbReference type="ChEBI" id="CHEBI:18420"/>
    </cofactor>
</comment>
<dbReference type="InterPro" id="IPR014720">
    <property type="entry name" value="dsRBD_dom"/>
</dbReference>
<dbReference type="GO" id="GO:0050688">
    <property type="term" value="P:regulation of defense response to virus"/>
    <property type="evidence" value="ECO:0007669"/>
    <property type="project" value="UniProtKB-KW"/>
</dbReference>
<dbReference type="Proteomes" id="UP001369815">
    <property type="component" value="Unassembled WGS sequence"/>
</dbReference>
<feature type="domain" description="RNase III" evidence="18">
    <location>
        <begin position="945"/>
        <end position="1075"/>
    </location>
</feature>
<feature type="region of interest" description="Disordered" evidence="16">
    <location>
        <begin position="1"/>
        <end position="25"/>
    </location>
</feature>
<evidence type="ECO:0000256" key="15">
    <source>
        <dbReference type="PROSITE-ProRule" id="PRU00657"/>
    </source>
</evidence>
<keyword evidence="6" id="KW-0547">Nucleotide-binding</keyword>
<gene>
    <name evidence="22" type="ORF">Daesc_003591</name>
</gene>
<dbReference type="PROSITE" id="PS50142">
    <property type="entry name" value="RNASE_3_2"/>
    <property type="match status" value="2"/>
</dbReference>
<dbReference type="InterPro" id="IPR000999">
    <property type="entry name" value="RNase_III_dom"/>
</dbReference>
<evidence type="ECO:0000259" key="18">
    <source>
        <dbReference type="PROSITE" id="PS50142"/>
    </source>
</evidence>
<keyword evidence="12" id="KW-0051">Antiviral defense</keyword>
<comment type="caution">
    <text evidence="22">The sequence shown here is derived from an EMBL/GenBank/DDBJ whole genome shotgun (WGS) entry which is preliminary data.</text>
</comment>
<keyword evidence="7" id="KW-0378">Hydrolase</keyword>
<dbReference type="GO" id="GO:0005634">
    <property type="term" value="C:nucleus"/>
    <property type="evidence" value="ECO:0007669"/>
    <property type="project" value="TreeGrafter"/>
</dbReference>
<keyword evidence="4" id="KW-0479">Metal-binding</keyword>
<dbReference type="InterPro" id="IPR036389">
    <property type="entry name" value="RNase_III_sf"/>
</dbReference>
<evidence type="ECO:0000259" key="21">
    <source>
        <dbReference type="PROSITE" id="PS51327"/>
    </source>
</evidence>
<evidence type="ECO:0000256" key="12">
    <source>
        <dbReference type="ARBA" id="ARBA00023118"/>
    </source>
</evidence>
<comment type="cofactor">
    <cofactor evidence="1">
        <name>Mn(2+)</name>
        <dbReference type="ChEBI" id="CHEBI:29035"/>
    </cofactor>
</comment>
<keyword evidence="11 15" id="KW-0694">RNA-binding</keyword>
<dbReference type="SUPFAM" id="SSF52540">
    <property type="entry name" value="P-loop containing nucleoside triphosphate hydrolases"/>
    <property type="match status" value="1"/>
</dbReference>
<evidence type="ECO:0000259" key="20">
    <source>
        <dbReference type="PROSITE" id="PS51194"/>
    </source>
</evidence>
<comment type="function">
    <text evidence="14">Dicer-like endonuclease involved in cleaving double-stranded RNA in the RNA interference (RNAi) pathway. Produces 21 to 25 bp dsRNAs (siRNAs) which target the selective destruction of homologous RNAs leading to sequence-specific suppression of gene expression, called post-transcriptional gene silencing (PTGS). Part of a broad host defense response against viral infection and transposons.</text>
</comment>